<comment type="caution">
    <text evidence="2">The sequence shown here is derived from an EMBL/GenBank/DDBJ whole genome shotgun (WGS) entry which is preliminary data.</text>
</comment>
<dbReference type="RefSeq" id="WP_210972955.1">
    <property type="nucleotide sequence ID" value="NZ_JAGPXE010000015.1"/>
</dbReference>
<dbReference type="Proteomes" id="UP000674084">
    <property type="component" value="Unassembled WGS sequence"/>
</dbReference>
<feature type="compositionally biased region" description="Basic and acidic residues" evidence="1">
    <location>
        <begin position="1"/>
        <end position="12"/>
    </location>
</feature>
<feature type="compositionally biased region" description="Low complexity" evidence="1">
    <location>
        <begin position="28"/>
        <end position="45"/>
    </location>
</feature>
<keyword evidence="3" id="KW-1185">Reference proteome</keyword>
<dbReference type="EMBL" id="JAGPXE010000015">
    <property type="protein sequence ID" value="MBQ0927914.1"/>
    <property type="molecule type" value="Genomic_DNA"/>
</dbReference>
<proteinExistence type="predicted"/>
<feature type="region of interest" description="Disordered" evidence="1">
    <location>
        <begin position="1"/>
        <end position="45"/>
    </location>
</feature>
<evidence type="ECO:0000313" key="2">
    <source>
        <dbReference type="EMBL" id="MBQ0927914.1"/>
    </source>
</evidence>
<evidence type="ECO:0000313" key="3">
    <source>
        <dbReference type="Proteomes" id="UP000674084"/>
    </source>
</evidence>
<organism evidence="2 3">
    <name type="scientific">Saccharopolyspora endophytica</name>
    <dbReference type="NCBI Taxonomy" id="543886"/>
    <lineage>
        <taxon>Bacteria</taxon>
        <taxon>Bacillati</taxon>
        <taxon>Actinomycetota</taxon>
        <taxon>Actinomycetes</taxon>
        <taxon>Pseudonocardiales</taxon>
        <taxon>Pseudonocardiaceae</taxon>
        <taxon>Saccharopolyspora</taxon>
    </lineage>
</organism>
<evidence type="ECO:0000256" key="1">
    <source>
        <dbReference type="SAM" id="MobiDB-lite"/>
    </source>
</evidence>
<reference evidence="2 3" key="1">
    <citation type="submission" date="2021-04" db="EMBL/GenBank/DDBJ databases">
        <title>Whole-genome sequencing of Saccharopolyspora endophytica KCTC 19397.</title>
        <authorList>
            <person name="Ay H."/>
            <person name="Saygin H."/>
            <person name="Sahin N."/>
        </authorList>
    </citation>
    <scope>NUCLEOTIDE SEQUENCE [LARGE SCALE GENOMIC DNA]</scope>
    <source>
        <strain evidence="2 3">KCTC 19397</strain>
    </source>
</reference>
<accession>A0ABS5DNP9</accession>
<protein>
    <submittedName>
        <fullName evidence="2">Uncharacterized protein</fullName>
    </submittedName>
</protein>
<name>A0ABS5DNP9_9PSEU</name>
<gene>
    <name evidence="2" type="ORF">KBO27_28580</name>
</gene>
<sequence length="690" mass="78296">MSTVEAPERTADSDTTPLKNDARKTDSTNTVNNETKTNNGVNVGHVSGSVNYNNYTGSAFSKPDLHDFRVSDHDLERAKNHFVPCPGYDDALATLKKSNLVLLRGKGTGRSLAAIRMLVDCGARTISQLNVRRSFDSITDEQLDREGGFIWQGTESQWQQKIAPHTAERVATWAQRNQCYVVVIVDEALEVGLQKFEGRLGRPDSTQVAREFLRSHPDCPTDLVDTILTEDFRAHLRDDSAPNEAEFVAIRAWDVHEGERELEPALADLSREGQYLVADWFHEDRSTIEYAMLVAISVFTNRDYGDVMSAAEELEEMIAKADNPDDKRLRQRKIFDFSKSVILSSLNATTTWHPHAKGASLFRETVHFRRSDWAKWAFRRAWLEYDLFRPVIVDWMARQAKNGFQWYCAKALHDVITGLPHTDPLEHIKTLASKQSLTSNELAAELLARFADDPGTKDFVEPLVRTWCTGSRFHRKWTAALVYATEHGVRDPERAMTRLETIARSDAKLVPAVKVAVTSLLSRPVNRELILRALVEWTRPHGHRRDAEQLTNLRSVGLDCAQAALGLTDPKNYLQSLPKQENPILVDPHPWLVARLFRRVFLDQQTRKSSLRALLSLCEQCEKNPRSERARGLAQLVATVAPDLHRHDHHPLFEDWKTEYPGNSGRVDRAFSTVQLLHQRYASPSPRTHG</sequence>